<evidence type="ECO:0000313" key="10">
    <source>
        <dbReference type="EMBL" id="JAU09405.1"/>
    </source>
</evidence>
<dbReference type="PANTHER" id="PTHR42648">
    <property type="entry name" value="TRANSPOSASE, PUTATIVE-RELATED"/>
    <property type="match status" value="1"/>
</dbReference>
<keyword evidence="4" id="KW-0378">Hydrolase</keyword>
<keyword evidence="1" id="KW-0645">Protease</keyword>
<dbReference type="InterPro" id="IPR025724">
    <property type="entry name" value="GAG-pre-integrase_dom"/>
</dbReference>
<dbReference type="InterPro" id="IPR043502">
    <property type="entry name" value="DNA/RNA_pol_sf"/>
</dbReference>
<dbReference type="InterPro" id="IPR039537">
    <property type="entry name" value="Retrotran_Ty1/copia-like"/>
</dbReference>
<evidence type="ECO:0000313" key="9">
    <source>
        <dbReference type="EMBL" id="JAU05723.1"/>
    </source>
</evidence>
<dbReference type="InterPro" id="IPR054722">
    <property type="entry name" value="PolX-like_BBD"/>
</dbReference>
<dbReference type="PROSITE" id="PS50158">
    <property type="entry name" value="ZF_CCHC"/>
    <property type="match status" value="1"/>
</dbReference>
<dbReference type="Pfam" id="PF22936">
    <property type="entry name" value="Pol_BBD"/>
    <property type="match status" value="1"/>
</dbReference>
<dbReference type="GO" id="GO:0006508">
    <property type="term" value="P:proteolysis"/>
    <property type="evidence" value="ECO:0007669"/>
    <property type="project" value="UniProtKB-KW"/>
</dbReference>
<evidence type="ECO:0000259" key="8">
    <source>
        <dbReference type="PROSITE" id="PS50994"/>
    </source>
</evidence>
<proteinExistence type="predicted"/>
<organism evidence="10">
    <name type="scientific">Noccaea caerulescens</name>
    <name type="common">Alpine penny-cress</name>
    <name type="synonym">Thlaspi caerulescens</name>
    <dbReference type="NCBI Taxonomy" id="107243"/>
    <lineage>
        <taxon>Eukaryota</taxon>
        <taxon>Viridiplantae</taxon>
        <taxon>Streptophyta</taxon>
        <taxon>Embryophyta</taxon>
        <taxon>Tracheophyta</taxon>
        <taxon>Spermatophyta</taxon>
        <taxon>Magnoliopsida</taxon>
        <taxon>eudicotyledons</taxon>
        <taxon>Gunneridae</taxon>
        <taxon>Pentapetalae</taxon>
        <taxon>rosids</taxon>
        <taxon>malvids</taxon>
        <taxon>Brassicales</taxon>
        <taxon>Brassicaceae</taxon>
        <taxon>Coluteocarpeae</taxon>
        <taxon>Noccaea</taxon>
    </lineage>
</organism>
<keyword evidence="2" id="KW-0479">Metal-binding</keyword>
<dbReference type="InterPro" id="IPR036397">
    <property type="entry name" value="RNaseH_sf"/>
</dbReference>
<evidence type="ECO:0000256" key="4">
    <source>
        <dbReference type="ARBA" id="ARBA00022801"/>
    </source>
</evidence>
<feature type="domain" description="CCHC-type" evidence="7">
    <location>
        <begin position="246"/>
        <end position="259"/>
    </location>
</feature>
<feature type="region of interest" description="Disordered" evidence="6">
    <location>
        <begin position="43"/>
        <end position="64"/>
    </location>
</feature>
<reference evidence="10" key="1">
    <citation type="submission" date="2016-07" db="EMBL/GenBank/DDBJ databases">
        <title>De novo transcriptome assembly of four accessions of the metal hyperaccumulator plant Noccaea caerulescens.</title>
        <authorList>
            <person name="Blande D."/>
            <person name="Halimaa P."/>
            <person name="Tervahauta A.I."/>
            <person name="Aarts M.G."/>
            <person name="Karenlampi S.O."/>
        </authorList>
    </citation>
    <scope>NUCLEOTIDE SEQUENCE</scope>
</reference>
<dbReference type="SUPFAM" id="SSF57756">
    <property type="entry name" value="Retrovirus zinc finger-like domains"/>
    <property type="match status" value="1"/>
</dbReference>
<dbReference type="InterPro" id="IPR036875">
    <property type="entry name" value="Znf_CCHC_sf"/>
</dbReference>
<evidence type="ECO:0000256" key="1">
    <source>
        <dbReference type="ARBA" id="ARBA00022670"/>
    </source>
</evidence>
<dbReference type="GO" id="GO:0004190">
    <property type="term" value="F:aspartic-type endopeptidase activity"/>
    <property type="evidence" value="ECO:0007669"/>
    <property type="project" value="UniProtKB-KW"/>
</dbReference>
<dbReference type="Pfam" id="PF13976">
    <property type="entry name" value="gag_pre-integrs"/>
    <property type="match status" value="1"/>
</dbReference>
<feature type="compositionally biased region" description="Basic and acidic residues" evidence="6">
    <location>
        <begin position="777"/>
        <end position="789"/>
    </location>
</feature>
<name>A0A1J3CVC5_NOCCA</name>
<accession>A0A1J3CVC5</accession>
<evidence type="ECO:0000256" key="6">
    <source>
        <dbReference type="SAM" id="MobiDB-lite"/>
    </source>
</evidence>
<evidence type="ECO:0000256" key="5">
    <source>
        <dbReference type="PROSITE-ProRule" id="PRU00047"/>
    </source>
</evidence>
<keyword evidence="5" id="KW-0862">Zinc</keyword>
<protein>
    <submittedName>
        <fullName evidence="10">Retrovirus-related Pol polyprotein from transposon TNT 1-94</fullName>
    </submittedName>
</protein>
<dbReference type="InterPro" id="IPR013103">
    <property type="entry name" value="RVT_2"/>
</dbReference>
<dbReference type="EMBL" id="GEVI01022915">
    <property type="protein sequence ID" value="JAU09405.1"/>
    <property type="molecule type" value="Transcribed_RNA"/>
</dbReference>
<dbReference type="GO" id="GO:0003676">
    <property type="term" value="F:nucleic acid binding"/>
    <property type="evidence" value="ECO:0007669"/>
    <property type="project" value="InterPro"/>
</dbReference>
<dbReference type="Pfam" id="PF07727">
    <property type="entry name" value="RVT_2"/>
    <property type="match status" value="1"/>
</dbReference>
<feature type="region of interest" description="Disordered" evidence="6">
    <location>
        <begin position="761"/>
        <end position="795"/>
    </location>
</feature>
<dbReference type="Pfam" id="PF00665">
    <property type="entry name" value="rve"/>
    <property type="match status" value="1"/>
</dbReference>
<gene>
    <name evidence="9" type="ORF">GA_TR18888_c1_g1_i1_g.60725</name>
    <name evidence="10" type="ORF">GA_TR18888_c1_g2_i1_g.60729</name>
</gene>
<evidence type="ECO:0000256" key="3">
    <source>
        <dbReference type="ARBA" id="ARBA00022750"/>
    </source>
</evidence>
<dbReference type="Pfam" id="PF14223">
    <property type="entry name" value="Retrotran_gag_2"/>
    <property type="match status" value="1"/>
</dbReference>
<dbReference type="InterPro" id="IPR001584">
    <property type="entry name" value="Integrase_cat-core"/>
</dbReference>
<dbReference type="CDD" id="cd09272">
    <property type="entry name" value="RNase_HI_RT_Ty1"/>
    <property type="match status" value="1"/>
</dbReference>
<dbReference type="PANTHER" id="PTHR42648:SF28">
    <property type="entry name" value="TRANSPOSON-ENCODED PROTEIN WITH RIBONUCLEASE H-LIKE AND RETROVIRUS ZINC FINGER-LIKE DOMAINS"/>
    <property type="match status" value="1"/>
</dbReference>
<keyword evidence="3" id="KW-0064">Aspartyl protease</keyword>
<dbReference type="Gene3D" id="3.30.420.10">
    <property type="entry name" value="Ribonuclease H-like superfamily/Ribonuclease H"/>
    <property type="match status" value="1"/>
</dbReference>
<feature type="region of interest" description="Disordered" evidence="6">
    <location>
        <begin position="190"/>
        <end position="239"/>
    </location>
</feature>
<dbReference type="EMBL" id="GEVI01026597">
    <property type="protein sequence ID" value="JAU05723.1"/>
    <property type="molecule type" value="Transcribed_RNA"/>
</dbReference>
<feature type="domain" description="Integrase catalytic" evidence="8">
    <location>
        <begin position="493"/>
        <end position="668"/>
    </location>
</feature>
<dbReference type="GO" id="GO:0015074">
    <property type="term" value="P:DNA integration"/>
    <property type="evidence" value="ECO:0007669"/>
    <property type="project" value="InterPro"/>
</dbReference>
<dbReference type="SUPFAM" id="SSF56672">
    <property type="entry name" value="DNA/RNA polymerases"/>
    <property type="match status" value="1"/>
</dbReference>
<dbReference type="SUPFAM" id="SSF53098">
    <property type="entry name" value="Ribonuclease H-like"/>
    <property type="match status" value="1"/>
</dbReference>
<dbReference type="Pfam" id="PF25597">
    <property type="entry name" value="SH3_retrovirus"/>
    <property type="match status" value="1"/>
</dbReference>
<evidence type="ECO:0000256" key="2">
    <source>
        <dbReference type="ARBA" id="ARBA00022723"/>
    </source>
</evidence>
<dbReference type="GO" id="GO:0008270">
    <property type="term" value="F:zinc ion binding"/>
    <property type="evidence" value="ECO:0007669"/>
    <property type="project" value="UniProtKB-KW"/>
</dbReference>
<feature type="compositionally biased region" description="Basic and acidic residues" evidence="6">
    <location>
        <begin position="194"/>
        <end position="230"/>
    </location>
</feature>
<dbReference type="InterPro" id="IPR057670">
    <property type="entry name" value="SH3_retrovirus"/>
</dbReference>
<dbReference type="InterPro" id="IPR012337">
    <property type="entry name" value="RNaseH-like_sf"/>
</dbReference>
<dbReference type="PROSITE" id="PS50994">
    <property type="entry name" value="INTEGRASE"/>
    <property type="match status" value="1"/>
</dbReference>
<dbReference type="InterPro" id="IPR001878">
    <property type="entry name" value="Znf_CCHC"/>
</dbReference>
<evidence type="ECO:0000259" key="7">
    <source>
        <dbReference type="PROSITE" id="PS50158"/>
    </source>
</evidence>
<dbReference type="SMART" id="SM00343">
    <property type="entry name" value="ZnF_C2HC"/>
    <property type="match status" value="1"/>
</dbReference>
<sequence>MSSTRPEIPQFDGSGDFAIWKKRMLANITVQGLKDLLKEKPPVTERQILEDTPEEKKKRLEDEEERLERDDKALNMIFMYVNDLVLRKLDKCTTAAQAWETLDRLYLAKTLPNRVHSQLKVYSFKMLDSRTIDQNVDEFLKLIADLGNLSIEVPEEVQAILLLNSLPSRYDQLKETLKYGREGITMEEVASAARSKEREFKDTPSSRSNDGEGHFARGRQETRSFKPGKDKQHRSRSKSRDGKKVCWICGKEGHFKKQCYKWLERNKGKSFSQDQGEASLARDDANDLLGLVAQEVNFTQGIGNRDEWVMDTGCSFHMTPRRDVFLEMKDLDTGRVKMANNTQAQVKGIGSVRFQNLDGTTFVLHDVRYMPEIGRNLISIGTLEEKGCVFKGSEGVLKIIKGCTVIMKGSREGKDTLYILQGTAKVAEACTATEGSTSQKATKEDNTKLWHSRLGHVGQKGLDILVKKGCIGKDQVSNLEFCEDCVMGKTHRSSFGPAQHVTKGKLDYIHSDLWGSPNVPISLGKSQYFISFIDDWSRKVWIYFLKTKDEAFDKFSEWKRMVELQSERKVKKLRTDNGLEFCNNRFDSFCKQAGIVRHKTCAYTPQQNGVAERLNRSIMNKVRSMLSESGLEQRFWAEAASTAVYLINRSPSSVIDFEIPEERWTSAAPNLSNLRVFGCISYIHSDDGKLNPRAKKGVFTGYPEGVKGFRVWLLDEEKITISRNVVFREDVMYKDFKESASQTGIKFTSVLTDEFVRNDLAGSDKESGASAQGGATQREDSSEPVHDEQVDNTGNVEVNVEALGDYQLARDRSRRQTRKPLRFEDYQVDDGDEDIAGYAYAVIEDGGRPEPGSYQEALEDPDSEKWLSASDDEMESLLKNKTWKLVDRISTQRPIGCRWIFTRKAGIIGVENPRFKARLVAKGYSQKEGIDYQEIFSPVVKHVSIRFLLSMVVHFNMELQQMDVKTAFLHGYLDETIYMEQPEGYVDERYPNKVCLLQRSLYGLKQSPRQWNTRFDSFMQSHKYVRSEYDSCVYFKELRRNEYVYLLLYVDDILIASEDKKYVEELKTLLSSEFEMKDLGEAKKILGMEITRDRVKGTLTISQEGYVKKVLGNFGMDQSKSVSTAMGAHFRFMAATEDELQDQREDMEKIPYQSAVGSLMYSMIGTRPDLAYSVGLVCRFMSNPIKEHWLGVKWILRYLNGTTEMKLSYRNDGEFVLKGYCDADYAADLDKRRSISGVVFTLGGNTISWRSSLQKTVALSTTEAEYVALADAAKEAVWLKGLMNELGFKQEAVSIYCDSQSAIALAKNAVHHERTKHIDVKLHFLRDLISSGKIRVLKIATEYNPADIFTKVLPVGKFQDALELLRVSKK</sequence>
<keyword evidence="5" id="KW-0863">Zinc-finger</keyword>